<reference evidence="5 6" key="1">
    <citation type="journal article" date="2016" name="Genome Announc.">
        <title>Draft Genome Sequence of Criibacterium bergeronii gen. nov., sp. nov., Strain CCRI-22567T, Isolated from a Vaginal Sample from a Woman with Bacterial Vaginosis.</title>
        <authorList>
            <person name="Maheux A.F."/>
            <person name="Berube E."/>
            <person name="Boudreau D.K."/>
            <person name="Raymond F."/>
            <person name="Corbeil J."/>
            <person name="Roy P.H."/>
            <person name="Boissinot M."/>
            <person name="Omar R.F."/>
        </authorList>
    </citation>
    <scope>NUCLEOTIDE SEQUENCE [LARGE SCALE GENOMIC DNA]</scope>
    <source>
        <strain evidence="5 6">CCRI-22567</strain>
    </source>
</reference>
<evidence type="ECO:0000256" key="1">
    <source>
        <dbReference type="ARBA" id="ARBA00023015"/>
    </source>
</evidence>
<dbReference type="Pfam" id="PF12833">
    <property type="entry name" value="HTH_18"/>
    <property type="match status" value="1"/>
</dbReference>
<dbReference type="PROSITE" id="PS00041">
    <property type="entry name" value="HTH_ARAC_FAMILY_1"/>
    <property type="match status" value="1"/>
</dbReference>
<dbReference type="SMART" id="SM00342">
    <property type="entry name" value="HTH_ARAC"/>
    <property type="match status" value="1"/>
</dbReference>
<dbReference type="EMBL" id="MBEW02000004">
    <property type="protein sequence ID" value="RDY21851.1"/>
    <property type="molecule type" value="Genomic_DNA"/>
</dbReference>
<sequence length="407" mass="47256">MNSVLLIESMFKCHLDLDIHFLKTPDDNVVIDRGFREAVFSKNKDFVKSNFSELFRFLEYKNLHIMEDNYKLQYMFFKIKQASCDCYVAIGPYLGQYISQEDIKKISRINSIPSKAFDYLKNFYGSLPVMMETKVIQSASNLIKHYFEDEGDYSLQYISAFPSERENFLDELDAEESQAAIDSIEKRYYNENLLLRDIERGDFKNASESLAKLMSILPNSEYLDDYEKFKTSMTISNVLLRKSVEKVGVHPYYIDKISRMFAEKIQSSKTKNDLKNLGFEMTKSYCDIVNSFRINSAYSPVIKNAIRCINTNINKRISLSDISELLNINKNYLSSLFKKETGMTVTEYSLRKKMDMAKELIDTTNLLISDIAILVGVDDVSYFTKLYKKVFNTTPSNYKASMKDSLK</sequence>
<dbReference type="PROSITE" id="PS01124">
    <property type="entry name" value="HTH_ARAC_FAMILY_2"/>
    <property type="match status" value="1"/>
</dbReference>
<dbReference type="GO" id="GO:0003700">
    <property type="term" value="F:DNA-binding transcription factor activity"/>
    <property type="evidence" value="ECO:0007669"/>
    <property type="project" value="InterPro"/>
</dbReference>
<dbReference type="STRING" id="1871336.BBG48_03055"/>
<dbReference type="GO" id="GO:0043565">
    <property type="term" value="F:sequence-specific DNA binding"/>
    <property type="evidence" value="ECO:0007669"/>
    <property type="project" value="InterPro"/>
</dbReference>
<comment type="caution">
    <text evidence="5">The sequence shown here is derived from an EMBL/GenBank/DDBJ whole genome shotgun (WGS) entry which is preliminary data.</text>
</comment>
<evidence type="ECO:0000256" key="2">
    <source>
        <dbReference type="ARBA" id="ARBA00023125"/>
    </source>
</evidence>
<evidence type="ECO:0000256" key="3">
    <source>
        <dbReference type="ARBA" id="ARBA00023163"/>
    </source>
</evidence>
<gene>
    <name evidence="5" type="ORF">BBG48_003220</name>
</gene>
<dbReference type="PANTHER" id="PTHR43280">
    <property type="entry name" value="ARAC-FAMILY TRANSCRIPTIONAL REGULATOR"/>
    <property type="match status" value="1"/>
</dbReference>
<dbReference type="InterPro" id="IPR020449">
    <property type="entry name" value="Tscrpt_reg_AraC-type_HTH"/>
</dbReference>
<dbReference type="InterPro" id="IPR018062">
    <property type="entry name" value="HTH_AraC-typ_CS"/>
</dbReference>
<dbReference type="PANTHER" id="PTHR43280:SF2">
    <property type="entry name" value="HTH-TYPE TRANSCRIPTIONAL REGULATOR EXSA"/>
    <property type="match status" value="1"/>
</dbReference>
<proteinExistence type="predicted"/>
<dbReference type="PRINTS" id="PR00032">
    <property type="entry name" value="HTHARAC"/>
</dbReference>
<keyword evidence="1" id="KW-0805">Transcription regulation</keyword>
<name>A0A371IN01_9FIRM</name>
<keyword evidence="2" id="KW-0238">DNA-binding</keyword>
<feature type="domain" description="HTH araC/xylS-type" evidence="4">
    <location>
        <begin position="303"/>
        <end position="401"/>
    </location>
</feature>
<evidence type="ECO:0000313" key="6">
    <source>
        <dbReference type="Proteomes" id="UP000093352"/>
    </source>
</evidence>
<dbReference type="Proteomes" id="UP000093352">
    <property type="component" value="Unassembled WGS sequence"/>
</dbReference>
<keyword evidence="3" id="KW-0804">Transcription</keyword>
<dbReference type="Gene3D" id="1.10.10.60">
    <property type="entry name" value="Homeodomain-like"/>
    <property type="match status" value="2"/>
</dbReference>
<accession>A0A371IN01</accession>
<evidence type="ECO:0000313" key="5">
    <source>
        <dbReference type="EMBL" id="RDY21851.1"/>
    </source>
</evidence>
<dbReference type="SUPFAM" id="SSF46689">
    <property type="entry name" value="Homeodomain-like"/>
    <property type="match status" value="2"/>
</dbReference>
<dbReference type="InterPro" id="IPR009057">
    <property type="entry name" value="Homeodomain-like_sf"/>
</dbReference>
<protein>
    <submittedName>
        <fullName evidence="5">AraC family transcriptional regulator</fullName>
    </submittedName>
</protein>
<organism evidence="5 6">
    <name type="scientific">Criibacterium bergeronii</name>
    <dbReference type="NCBI Taxonomy" id="1871336"/>
    <lineage>
        <taxon>Bacteria</taxon>
        <taxon>Bacillati</taxon>
        <taxon>Bacillota</taxon>
        <taxon>Clostridia</taxon>
        <taxon>Peptostreptococcales</taxon>
        <taxon>Filifactoraceae</taxon>
        <taxon>Criibacterium</taxon>
    </lineage>
</organism>
<dbReference type="RefSeq" id="WP_068912689.1">
    <property type="nucleotide sequence ID" value="NZ_MBEW02000004.1"/>
</dbReference>
<dbReference type="AlphaFoldDB" id="A0A371IN01"/>
<evidence type="ECO:0000259" key="4">
    <source>
        <dbReference type="PROSITE" id="PS01124"/>
    </source>
</evidence>
<keyword evidence="6" id="KW-1185">Reference proteome</keyword>
<dbReference type="InterPro" id="IPR018060">
    <property type="entry name" value="HTH_AraC"/>
</dbReference>